<gene>
    <name evidence="3" type="ORF">EFL26_09110</name>
</gene>
<dbReference type="PANTHER" id="PTHR43433:SF5">
    <property type="entry name" value="AB HYDROLASE-1 DOMAIN-CONTAINING PROTEIN"/>
    <property type="match status" value="1"/>
</dbReference>
<evidence type="ECO:0000313" key="3">
    <source>
        <dbReference type="EMBL" id="RNM15062.1"/>
    </source>
</evidence>
<dbReference type="InterPro" id="IPR000073">
    <property type="entry name" value="AB_hydrolase_1"/>
</dbReference>
<dbReference type="Gene3D" id="3.40.50.1820">
    <property type="entry name" value="alpha/beta hydrolase"/>
    <property type="match status" value="1"/>
</dbReference>
<comment type="caution">
    <text evidence="3">The sequence shown here is derived from an EMBL/GenBank/DDBJ whole genome shotgun (WGS) entry which is preliminary data.</text>
</comment>
<dbReference type="Proteomes" id="UP000279994">
    <property type="component" value="Unassembled WGS sequence"/>
</dbReference>
<keyword evidence="3" id="KW-0378">Hydrolase</keyword>
<dbReference type="EMBL" id="RJSF01000035">
    <property type="protein sequence ID" value="RNM15062.1"/>
    <property type="molecule type" value="Genomic_DNA"/>
</dbReference>
<feature type="region of interest" description="Disordered" evidence="1">
    <location>
        <begin position="68"/>
        <end position="94"/>
    </location>
</feature>
<dbReference type="PANTHER" id="PTHR43433">
    <property type="entry name" value="HYDROLASE, ALPHA/BETA FOLD FAMILY PROTEIN"/>
    <property type="match status" value="1"/>
</dbReference>
<name>A0A3N0GSH0_9ACTN</name>
<dbReference type="OrthoDB" id="63519at2"/>
<dbReference type="Pfam" id="PF12697">
    <property type="entry name" value="Abhydrolase_6"/>
    <property type="match status" value="1"/>
</dbReference>
<evidence type="ECO:0000313" key="4">
    <source>
        <dbReference type="Proteomes" id="UP000279994"/>
    </source>
</evidence>
<dbReference type="InterPro" id="IPR050471">
    <property type="entry name" value="AB_hydrolase"/>
</dbReference>
<sequence>MSATTSPPRTSETRYAVSADGTRIAYDVTGPADGSGPALVVVEGALCHRAMGAAKTLTPALRERFTVHAYDRRGRGESGPGPNDRSSTAAYEPQREVEDLRAVLDAAGGNPFVFGASSGAALALEAARQGAPMRRLAVYEAPFIIDDAHAPNDPDLGARTQALVDAGRPGDAVRLFMKVVGAPAPMVAIMRLLPVWKQLTAVAPTLPHDYSIVLPFQQGAPLPGGRYAEVEPATLVIAGGKSPAYLRNAQAAIAEQLPHGRLVTLPGQTHMIRAKATAPVLLDHFLGG</sequence>
<protein>
    <submittedName>
        <fullName evidence="3">Alpha/beta hydrolase</fullName>
    </submittedName>
</protein>
<dbReference type="SUPFAM" id="SSF53474">
    <property type="entry name" value="alpha/beta-Hydrolases"/>
    <property type="match status" value="1"/>
</dbReference>
<reference evidence="3 4" key="1">
    <citation type="submission" date="2018-11" db="EMBL/GenBank/DDBJ databases">
        <authorList>
            <person name="Li F."/>
        </authorList>
    </citation>
    <scope>NUCLEOTIDE SEQUENCE [LARGE SCALE GENOMIC DNA]</scope>
    <source>
        <strain evidence="3 4">Gsoil 818</strain>
    </source>
</reference>
<dbReference type="AlphaFoldDB" id="A0A3N0GSH0"/>
<dbReference type="GO" id="GO:0016787">
    <property type="term" value="F:hydrolase activity"/>
    <property type="evidence" value="ECO:0007669"/>
    <property type="project" value="UniProtKB-KW"/>
</dbReference>
<dbReference type="RefSeq" id="WP_123222586.1">
    <property type="nucleotide sequence ID" value="NZ_RJSF01000035.1"/>
</dbReference>
<keyword evidence="4" id="KW-1185">Reference proteome</keyword>
<proteinExistence type="predicted"/>
<evidence type="ECO:0000259" key="2">
    <source>
        <dbReference type="Pfam" id="PF12697"/>
    </source>
</evidence>
<evidence type="ECO:0000256" key="1">
    <source>
        <dbReference type="SAM" id="MobiDB-lite"/>
    </source>
</evidence>
<accession>A0A3N0GSH0</accession>
<organism evidence="3 4">
    <name type="scientific">Nocardioides pocheonensis</name>
    <dbReference type="NCBI Taxonomy" id="661485"/>
    <lineage>
        <taxon>Bacteria</taxon>
        <taxon>Bacillati</taxon>
        <taxon>Actinomycetota</taxon>
        <taxon>Actinomycetes</taxon>
        <taxon>Propionibacteriales</taxon>
        <taxon>Nocardioidaceae</taxon>
        <taxon>Nocardioides</taxon>
    </lineage>
</organism>
<dbReference type="InterPro" id="IPR029058">
    <property type="entry name" value="AB_hydrolase_fold"/>
</dbReference>
<feature type="domain" description="AB hydrolase-1" evidence="2">
    <location>
        <begin position="54"/>
        <end position="272"/>
    </location>
</feature>